<evidence type="ECO:0000313" key="5">
    <source>
        <dbReference type="Proteomes" id="UP000182498"/>
    </source>
</evidence>
<dbReference type="EMBL" id="FAUH01000003">
    <property type="protein sequence ID" value="CUU65208.1"/>
    <property type="molecule type" value="Genomic_DNA"/>
</dbReference>
<evidence type="ECO:0000256" key="2">
    <source>
        <dbReference type="PIRSR" id="PIRSR613078-2"/>
    </source>
</evidence>
<feature type="binding site" evidence="2">
    <location>
        <position position="86"/>
    </location>
    <ligand>
        <name>substrate</name>
    </ligand>
</feature>
<dbReference type="Gene3D" id="3.40.50.1240">
    <property type="entry name" value="Phosphoglycerate mutase-like"/>
    <property type="match status" value="1"/>
</dbReference>
<dbReference type="SMART" id="SM00855">
    <property type="entry name" value="PGAM"/>
    <property type="match status" value="1"/>
</dbReference>
<dbReference type="InterPro" id="IPR029033">
    <property type="entry name" value="His_PPase_superfam"/>
</dbReference>
<sequence length="230" mass="24677">MAGKDAEKDTGSSRPDWFGSGQAPLRLLLLRHGQTPMSVAGVFSGRSDPALTDLGNAQVARAASWLRTRQDQGEGIDAIYSSPLLRARQTAESAAEALDLDVTGADDLIETDFGVWEGLGFDEVHRRWPAEHADWVADPSVPTVGGESMDAVAARCDRLVDELLAGGGGRTVLLVSHVSPIKAILRSALKAPATVYSTLHLDLAGLSVAEFYPERSVVREFNDTHYLRGL</sequence>
<dbReference type="EC" id="5.4.2.12" evidence="3"/>
<evidence type="ECO:0000313" key="6">
    <source>
        <dbReference type="Proteomes" id="UP000319986"/>
    </source>
</evidence>
<dbReference type="SUPFAM" id="SSF53254">
    <property type="entry name" value="Phosphoglycerate mutase-like"/>
    <property type="match status" value="1"/>
</dbReference>
<reference evidence="5" key="2">
    <citation type="submission" date="2015-11" db="EMBL/GenBank/DDBJ databases">
        <authorList>
            <person name="Dugat-Bony E."/>
        </authorList>
    </citation>
    <scope>NUCLEOTIDE SEQUENCE [LARGE SCALE GENOMIC DNA]</scope>
    <source>
        <strain evidence="5">Mu292</strain>
    </source>
</reference>
<dbReference type="RefSeq" id="WP_014009632.1">
    <property type="nucleotide sequence ID" value="NZ_BJNT01000007.1"/>
</dbReference>
<evidence type="ECO:0000256" key="1">
    <source>
        <dbReference type="PIRSR" id="PIRSR613078-1"/>
    </source>
</evidence>
<dbReference type="PANTHER" id="PTHR48100">
    <property type="entry name" value="BROAD-SPECIFICITY PHOSPHATASE YOR283W-RELATED"/>
    <property type="match status" value="1"/>
</dbReference>
<dbReference type="GO" id="GO:0016791">
    <property type="term" value="F:phosphatase activity"/>
    <property type="evidence" value="ECO:0007669"/>
    <property type="project" value="TreeGrafter"/>
</dbReference>
<dbReference type="InterPro" id="IPR013078">
    <property type="entry name" value="His_Pase_superF_clade-1"/>
</dbReference>
<keyword evidence="3" id="KW-0413">Isomerase</keyword>
<dbReference type="OMA" id="FWADPYA"/>
<dbReference type="EMBL" id="BJNT01000007">
    <property type="protein sequence ID" value="GEC85750.1"/>
    <property type="molecule type" value="Genomic_DNA"/>
</dbReference>
<protein>
    <submittedName>
        <fullName evidence="3">Fructose-2,6-bisphosphatase</fullName>
        <ecNumber evidence="3">5.4.2.12</ecNumber>
    </submittedName>
</protein>
<feature type="active site" description="Tele-phosphohistidine intermediate" evidence="1">
    <location>
        <position position="32"/>
    </location>
</feature>
<dbReference type="GO" id="GO:0005737">
    <property type="term" value="C:cytoplasm"/>
    <property type="evidence" value="ECO:0007669"/>
    <property type="project" value="TreeGrafter"/>
</dbReference>
<keyword evidence="5" id="KW-1185">Reference proteome</keyword>
<accession>A0A0X2NKE0</accession>
<dbReference type="Proteomes" id="UP000319986">
    <property type="component" value="Unassembled WGS sequence"/>
</dbReference>
<dbReference type="GeneID" id="82887207"/>
<evidence type="ECO:0000313" key="4">
    <source>
        <dbReference type="EMBL" id="GEC85750.1"/>
    </source>
</evidence>
<organism evidence="3 5">
    <name type="scientific">Corynebacterium variabile</name>
    <dbReference type="NCBI Taxonomy" id="1727"/>
    <lineage>
        <taxon>Bacteria</taxon>
        <taxon>Bacillati</taxon>
        <taxon>Actinomycetota</taxon>
        <taxon>Actinomycetes</taxon>
        <taxon>Mycobacteriales</taxon>
        <taxon>Corynebacteriaceae</taxon>
        <taxon>Corynebacterium</taxon>
    </lineage>
</organism>
<dbReference type="GO" id="GO:0004619">
    <property type="term" value="F:phosphoglycerate mutase activity"/>
    <property type="evidence" value="ECO:0007669"/>
    <property type="project" value="UniProtKB-EC"/>
</dbReference>
<dbReference type="InterPro" id="IPR050275">
    <property type="entry name" value="PGM_Phosphatase"/>
</dbReference>
<reference evidence="4 6" key="3">
    <citation type="submission" date="2019-06" db="EMBL/GenBank/DDBJ databases">
        <title>Whole genome shotgun sequence of Corynebacterium variabile NBRC 15286.</title>
        <authorList>
            <person name="Hosoyama A."/>
            <person name="Uohara A."/>
            <person name="Ohji S."/>
            <person name="Ichikawa N."/>
        </authorList>
    </citation>
    <scope>NUCLEOTIDE SEQUENCE [LARGE SCALE GENOMIC DNA]</scope>
    <source>
        <strain evidence="4 6">NBRC 15286</strain>
    </source>
</reference>
<dbReference type="Proteomes" id="UP000182498">
    <property type="component" value="Unassembled WGS sequence"/>
</dbReference>
<name>A0A0X2NKE0_9CORY</name>
<dbReference type="CDD" id="cd07067">
    <property type="entry name" value="HP_PGM_like"/>
    <property type="match status" value="1"/>
</dbReference>
<dbReference type="AlphaFoldDB" id="A0A0X2NKE0"/>
<gene>
    <name evidence="4" type="ORF">CVA01_10640</name>
    <name evidence="3" type="ORF">CVAR292_00526</name>
</gene>
<proteinExistence type="predicted"/>
<feature type="active site" description="Proton donor/acceptor" evidence="1">
    <location>
        <position position="110"/>
    </location>
</feature>
<reference evidence="3" key="1">
    <citation type="submission" date="2015-11" db="EMBL/GenBank/DDBJ databases">
        <authorList>
            <person name="Zhang Y."/>
            <person name="Guo Z."/>
        </authorList>
    </citation>
    <scope>NUCLEOTIDE SEQUENCE [LARGE SCALE GENOMIC DNA]</scope>
    <source>
        <strain evidence="3">Mu292</strain>
    </source>
</reference>
<dbReference type="PANTHER" id="PTHR48100:SF1">
    <property type="entry name" value="HISTIDINE PHOSPHATASE FAMILY PROTEIN-RELATED"/>
    <property type="match status" value="1"/>
</dbReference>
<evidence type="ECO:0000313" key="3">
    <source>
        <dbReference type="EMBL" id="CUU65208.1"/>
    </source>
</evidence>
<dbReference type="Pfam" id="PF00300">
    <property type="entry name" value="His_Phos_1"/>
    <property type="match status" value="1"/>
</dbReference>